<dbReference type="EMBL" id="QGHB01000001">
    <property type="protein sequence ID" value="PWK90272.1"/>
    <property type="molecule type" value="Genomic_DNA"/>
</dbReference>
<evidence type="ECO:0000313" key="1">
    <source>
        <dbReference type="EMBL" id="PWK90272.1"/>
    </source>
</evidence>
<evidence type="ECO:0008006" key="3">
    <source>
        <dbReference type="Google" id="ProtNLM"/>
    </source>
</evidence>
<sequence>MRLAPLWTVSRRGMVSDVDAPKQVNSLSELVDHASAALGPVHAHDPEGPNECLVRSGELIVLPADAPTVRKRLRGVYSHEEIATGAIRMYTKAPDRLRVVDIAREVGATPNHVHLACPIMIGTSRPVVGGHIPDLLGEGTVALLDTPLDAPHGALVAGVLRHHGALVRPFPVLTASGFGDDLTLAAALRATRSLPVVLVASGAYSFNDECPPVLAAAGRNVVASAGNGASSRPWWPAALPAVIAVGASASFSGRGSWVNVVVDGVDVPATVGSRQALCTGTSFAAALHAATLVPVP</sequence>
<name>A0A316I9Q9_9PSEU</name>
<reference evidence="1 2" key="1">
    <citation type="submission" date="2018-05" db="EMBL/GenBank/DDBJ databases">
        <title>Genomic Encyclopedia of Type Strains, Phase IV (KMG-IV): sequencing the most valuable type-strain genomes for metagenomic binning, comparative biology and taxonomic classification.</title>
        <authorList>
            <person name="Goeker M."/>
        </authorList>
    </citation>
    <scope>NUCLEOTIDE SEQUENCE [LARGE SCALE GENOMIC DNA]</scope>
    <source>
        <strain evidence="1 2">DSM 45480</strain>
    </source>
</reference>
<evidence type="ECO:0000313" key="2">
    <source>
        <dbReference type="Proteomes" id="UP000246005"/>
    </source>
</evidence>
<dbReference type="AlphaFoldDB" id="A0A316I9Q9"/>
<protein>
    <recommendedName>
        <fullName evidence="3">Peptidase S8/S53 domain-containing protein</fullName>
    </recommendedName>
</protein>
<dbReference type="Proteomes" id="UP000246005">
    <property type="component" value="Unassembled WGS sequence"/>
</dbReference>
<dbReference type="Gene3D" id="3.40.50.200">
    <property type="entry name" value="Peptidase S8/S53 domain"/>
    <property type="match status" value="1"/>
</dbReference>
<dbReference type="GO" id="GO:0006508">
    <property type="term" value="P:proteolysis"/>
    <property type="evidence" value="ECO:0007669"/>
    <property type="project" value="InterPro"/>
</dbReference>
<dbReference type="SUPFAM" id="SSF52743">
    <property type="entry name" value="Subtilisin-like"/>
    <property type="match status" value="1"/>
</dbReference>
<accession>A0A316I9Q9</accession>
<gene>
    <name evidence="1" type="ORF">C8D88_101284</name>
</gene>
<proteinExistence type="predicted"/>
<comment type="caution">
    <text evidence="1">The sequence shown here is derived from an EMBL/GenBank/DDBJ whole genome shotgun (WGS) entry which is preliminary data.</text>
</comment>
<organism evidence="1 2">
    <name type="scientific">Lentzea atacamensis</name>
    <dbReference type="NCBI Taxonomy" id="531938"/>
    <lineage>
        <taxon>Bacteria</taxon>
        <taxon>Bacillati</taxon>
        <taxon>Actinomycetota</taxon>
        <taxon>Actinomycetes</taxon>
        <taxon>Pseudonocardiales</taxon>
        <taxon>Pseudonocardiaceae</taxon>
        <taxon>Lentzea</taxon>
    </lineage>
</organism>
<dbReference type="CDD" id="cd00306">
    <property type="entry name" value="Peptidases_S8_S53"/>
    <property type="match status" value="1"/>
</dbReference>
<dbReference type="GO" id="GO:0004252">
    <property type="term" value="F:serine-type endopeptidase activity"/>
    <property type="evidence" value="ECO:0007669"/>
    <property type="project" value="InterPro"/>
</dbReference>
<dbReference type="InterPro" id="IPR036852">
    <property type="entry name" value="Peptidase_S8/S53_dom_sf"/>
</dbReference>